<dbReference type="HOGENOM" id="CLU_2046832_0_0_5"/>
<dbReference type="Proteomes" id="UP000025047">
    <property type="component" value="Unassembled WGS sequence"/>
</dbReference>
<dbReference type="eggNOG" id="ENOG5030KFT">
    <property type="taxonomic scope" value="Bacteria"/>
</dbReference>
<name>A0A017HBC5_9RHOB</name>
<keyword evidence="1" id="KW-1133">Transmembrane helix</keyword>
<keyword evidence="3" id="KW-1185">Reference proteome</keyword>
<feature type="transmembrane region" description="Helical" evidence="1">
    <location>
        <begin position="69"/>
        <end position="87"/>
    </location>
</feature>
<proteinExistence type="predicted"/>
<reference evidence="2 3" key="1">
    <citation type="submission" date="2013-03" db="EMBL/GenBank/DDBJ databases">
        <authorList>
            <person name="Fiebig A."/>
            <person name="Goeker M."/>
            <person name="Klenk H.-P.P."/>
        </authorList>
    </citation>
    <scope>NUCLEOTIDE SEQUENCE [LARGE SCALE GENOMIC DNA]</scope>
    <source>
        <strain evidence="2 3">DSM 17492</strain>
    </source>
</reference>
<dbReference type="STRING" id="1122180.Lokhon_03102"/>
<dbReference type="PATRIC" id="fig|1122180.6.peg.3088"/>
<dbReference type="EMBL" id="APGJ01000007">
    <property type="protein sequence ID" value="EYD71453.1"/>
    <property type="molecule type" value="Genomic_DNA"/>
</dbReference>
<feature type="transmembrane region" description="Helical" evidence="1">
    <location>
        <begin position="12"/>
        <end position="33"/>
    </location>
</feature>
<sequence length="120" mass="12875">MSGGSKRDLLGSTRSAVLAWWLPIGAMLLTIPLPDGPKTEIWLLALSWMGGACLLNARRCGRVHCRYTGPFLLAMTLPVLGHGTGLVPLGKDGWLWLGLATGGGTAAIWGLSERMMGRYR</sequence>
<comment type="caution">
    <text evidence="2">The sequence shown here is derived from an EMBL/GenBank/DDBJ whole genome shotgun (WGS) entry which is preliminary data.</text>
</comment>
<accession>A0A017HBC5</accession>
<dbReference type="AlphaFoldDB" id="A0A017HBC5"/>
<dbReference type="OrthoDB" id="8239048at2"/>
<evidence type="ECO:0000313" key="3">
    <source>
        <dbReference type="Proteomes" id="UP000025047"/>
    </source>
</evidence>
<evidence type="ECO:0000256" key="1">
    <source>
        <dbReference type="SAM" id="Phobius"/>
    </source>
</evidence>
<organism evidence="2 3">
    <name type="scientific">Limimaricola hongkongensis DSM 17492</name>
    <dbReference type="NCBI Taxonomy" id="1122180"/>
    <lineage>
        <taxon>Bacteria</taxon>
        <taxon>Pseudomonadati</taxon>
        <taxon>Pseudomonadota</taxon>
        <taxon>Alphaproteobacteria</taxon>
        <taxon>Rhodobacterales</taxon>
        <taxon>Paracoccaceae</taxon>
        <taxon>Limimaricola</taxon>
    </lineage>
</organism>
<gene>
    <name evidence="2" type="ORF">Lokhon_03102</name>
</gene>
<dbReference type="RefSeq" id="WP_017927539.1">
    <property type="nucleotide sequence ID" value="NZ_KB822995.1"/>
</dbReference>
<feature type="transmembrane region" description="Helical" evidence="1">
    <location>
        <begin position="93"/>
        <end position="111"/>
    </location>
</feature>
<evidence type="ECO:0000313" key="2">
    <source>
        <dbReference type="EMBL" id="EYD71453.1"/>
    </source>
</evidence>
<protein>
    <submittedName>
        <fullName evidence="2">Uncharacterized protein</fullName>
    </submittedName>
</protein>
<feature type="transmembrane region" description="Helical" evidence="1">
    <location>
        <begin position="39"/>
        <end position="57"/>
    </location>
</feature>
<keyword evidence="1" id="KW-0472">Membrane</keyword>
<keyword evidence="1" id="KW-0812">Transmembrane</keyword>